<name>A0A024P394_9BACI</name>
<dbReference type="GO" id="GO:0016491">
    <property type="term" value="F:oxidoreductase activity"/>
    <property type="evidence" value="ECO:0007669"/>
    <property type="project" value="UniProtKB-KW"/>
</dbReference>
<sequence>MEKFKVAVIGCGSIAQKRHLPEYQANPHVEIAAVCDVVESRAEEMAKKYGAKAFTDYGEVVKLDEVDAVSVCLPNYLHAPVTIESLNAGKHVLCEKPMAVSTE</sequence>
<protein>
    <submittedName>
        <fullName evidence="3">Oxidoreductase YcjS</fullName>
    </submittedName>
</protein>
<dbReference type="AlphaFoldDB" id="A0A024P394"/>
<reference evidence="3 4" key="2">
    <citation type="submission" date="2014-05" db="EMBL/GenBank/DDBJ databases">
        <title>Draft genome sequence of Halobacillus karajensis HK-03.</title>
        <authorList>
            <person name="Khelaifia S."/>
            <person name="Croce O."/>
            <person name="Lagier J.C."/>
            <person name="Raoult D."/>
        </authorList>
    </citation>
    <scope>NUCLEOTIDE SEQUENCE [LARGE SCALE GENOMIC DNA]</scope>
    <source>
        <strain evidence="3 4">HD-03</strain>
    </source>
</reference>
<dbReference type="PANTHER" id="PTHR43818">
    <property type="entry name" value="BCDNA.GH03377"/>
    <property type="match status" value="1"/>
</dbReference>
<evidence type="ECO:0000313" key="3">
    <source>
        <dbReference type="EMBL" id="CDQ22824.1"/>
    </source>
</evidence>
<dbReference type="GO" id="GO:0000166">
    <property type="term" value="F:nucleotide binding"/>
    <property type="evidence" value="ECO:0007669"/>
    <property type="project" value="InterPro"/>
</dbReference>
<dbReference type="PANTHER" id="PTHR43818:SF11">
    <property type="entry name" value="BCDNA.GH03377"/>
    <property type="match status" value="1"/>
</dbReference>
<dbReference type="InterPro" id="IPR050463">
    <property type="entry name" value="Gfo/Idh/MocA_oxidrdct_glycsds"/>
</dbReference>
<gene>
    <name evidence="3" type="primary">ycjS_1</name>
    <name evidence="3" type="ORF">BN983_01041</name>
</gene>
<dbReference type="InterPro" id="IPR000683">
    <property type="entry name" value="Gfo/Idh/MocA-like_OxRdtase_N"/>
</dbReference>
<keyword evidence="1" id="KW-0560">Oxidoreductase</keyword>
<dbReference type="SUPFAM" id="SSF51735">
    <property type="entry name" value="NAD(P)-binding Rossmann-fold domains"/>
    <property type="match status" value="1"/>
</dbReference>
<proteinExistence type="predicted"/>
<dbReference type="Proteomes" id="UP000028868">
    <property type="component" value="Unassembled WGS sequence"/>
</dbReference>
<dbReference type="EMBL" id="CCDI010000001">
    <property type="protein sequence ID" value="CDQ22824.1"/>
    <property type="molecule type" value="Genomic_DNA"/>
</dbReference>
<dbReference type="InterPro" id="IPR036291">
    <property type="entry name" value="NAD(P)-bd_dom_sf"/>
</dbReference>
<organism evidence="3 4">
    <name type="scientific">Halobacillus karajensis</name>
    <dbReference type="NCBI Taxonomy" id="195088"/>
    <lineage>
        <taxon>Bacteria</taxon>
        <taxon>Bacillati</taxon>
        <taxon>Bacillota</taxon>
        <taxon>Bacilli</taxon>
        <taxon>Bacillales</taxon>
        <taxon>Bacillaceae</taxon>
        <taxon>Halobacillus</taxon>
    </lineage>
</organism>
<dbReference type="Pfam" id="PF01408">
    <property type="entry name" value="GFO_IDH_MocA"/>
    <property type="match status" value="1"/>
</dbReference>
<reference evidence="4" key="1">
    <citation type="submission" date="2014-03" db="EMBL/GenBank/DDBJ databases">
        <authorList>
            <person name="Urmite Genomes U."/>
        </authorList>
    </citation>
    <scope>NUCLEOTIDE SEQUENCE [LARGE SCALE GENOMIC DNA]</scope>
    <source>
        <strain evidence="4">HD-03</strain>
    </source>
</reference>
<comment type="caution">
    <text evidence="3">The sequence shown here is derived from an EMBL/GenBank/DDBJ whole genome shotgun (WGS) entry which is preliminary data.</text>
</comment>
<evidence type="ECO:0000256" key="1">
    <source>
        <dbReference type="ARBA" id="ARBA00023002"/>
    </source>
</evidence>
<evidence type="ECO:0000259" key="2">
    <source>
        <dbReference type="Pfam" id="PF01408"/>
    </source>
</evidence>
<dbReference type="Gene3D" id="3.40.50.720">
    <property type="entry name" value="NAD(P)-binding Rossmann-like Domain"/>
    <property type="match status" value="1"/>
</dbReference>
<evidence type="ECO:0000313" key="4">
    <source>
        <dbReference type="Proteomes" id="UP000028868"/>
    </source>
</evidence>
<feature type="domain" description="Gfo/Idh/MocA-like oxidoreductase N-terminal" evidence="2">
    <location>
        <begin position="4"/>
        <end position="102"/>
    </location>
</feature>
<accession>A0A024P394</accession>
<keyword evidence="4" id="KW-1185">Reference proteome</keyword>